<evidence type="ECO:0000313" key="2">
    <source>
        <dbReference type="Proteomes" id="UP001153954"/>
    </source>
</evidence>
<dbReference type="EMBL" id="CAKOGL010000012">
    <property type="protein sequence ID" value="CAH2092543.1"/>
    <property type="molecule type" value="Genomic_DNA"/>
</dbReference>
<organism evidence="1 2">
    <name type="scientific">Euphydryas editha</name>
    <name type="common">Edith's checkerspot</name>
    <dbReference type="NCBI Taxonomy" id="104508"/>
    <lineage>
        <taxon>Eukaryota</taxon>
        <taxon>Metazoa</taxon>
        <taxon>Ecdysozoa</taxon>
        <taxon>Arthropoda</taxon>
        <taxon>Hexapoda</taxon>
        <taxon>Insecta</taxon>
        <taxon>Pterygota</taxon>
        <taxon>Neoptera</taxon>
        <taxon>Endopterygota</taxon>
        <taxon>Lepidoptera</taxon>
        <taxon>Glossata</taxon>
        <taxon>Ditrysia</taxon>
        <taxon>Papilionoidea</taxon>
        <taxon>Nymphalidae</taxon>
        <taxon>Nymphalinae</taxon>
        <taxon>Euphydryas</taxon>
    </lineage>
</organism>
<accession>A0AAU9U081</accession>
<sequence>MVVAVAMEINVSVAVLIAATVATAVAVLVAATTAIAVAELVTATVATAVRLNLYRGEGTEVVNKDLSELLQNHKYIVN</sequence>
<comment type="caution">
    <text evidence="1">The sequence shown here is derived from an EMBL/GenBank/DDBJ whole genome shotgun (WGS) entry which is preliminary data.</text>
</comment>
<protein>
    <submittedName>
        <fullName evidence="1">Uncharacterized protein</fullName>
    </submittedName>
</protein>
<keyword evidence="2" id="KW-1185">Reference proteome</keyword>
<reference evidence="1" key="1">
    <citation type="submission" date="2022-03" db="EMBL/GenBank/DDBJ databases">
        <authorList>
            <person name="Tunstrom K."/>
        </authorList>
    </citation>
    <scope>NUCLEOTIDE SEQUENCE</scope>
</reference>
<dbReference type="Proteomes" id="UP001153954">
    <property type="component" value="Unassembled WGS sequence"/>
</dbReference>
<evidence type="ECO:0000313" key="1">
    <source>
        <dbReference type="EMBL" id="CAH2092543.1"/>
    </source>
</evidence>
<gene>
    <name evidence="1" type="ORF">EEDITHA_LOCUS8296</name>
</gene>
<dbReference type="AlphaFoldDB" id="A0AAU9U081"/>
<proteinExistence type="predicted"/>
<name>A0AAU9U081_EUPED</name>